<sequence>MKQVIAALLIIITIISLIVIAFTINQVGEEERRLRVDLQYRSTLLAESLKETVEPNFINKSEKYLQDVVERFANKERFAGLGIYDNKNNVIALSSTIPEASSAALNVVANAMDADKANGDFQNFDNNKFYLLAIPLHDDKSVVGALMVVQNASYIDDRLNEIWRNNLIRLVIQASLLSFATLLLIRWIIYVPIRGLVETLKLARMGGVERSPKGLTSSFFFRPLVKEISNIRSSLIEARTSASEEARMRLEQLDSPWTAERLKEFVKDLLKGRSIFMVSNREPYVHTKNGGRISYYFPASGMATAIEPVMRSCGGVWIAYGSGDADKLVVDRFNRIKVPPDEPKYTLRRVWLTEEEEKGYYDGFSNEGLWPLCHIAHNRPIFRKEDWEEYKKVNQKFADAILSEIKNQDRPIVLIQDFHLSLVPKMVKMQRHGAVIGIFWHIPWPNPEAFSICPWKKEILDGMLGADLAGFQTQLHCNNFIETVSRELESLIDFEQFTITRNNHISYIKPFPISISFPNGFDKRADADAKLEKDELLKTLGIKTKYICVGIDRLDYTKGIPERLKGIEIFLHNNPSYQGNFTFIQIAAPSRTKVKKYRDFALEVEKEVERINALFKIKNWKPIILLERHHSHTEIQKFYRATDVCLVTSLHDGMNLVAKEFVASRYDEKGVLILSQYTGASRELRDALIVNPYNGEQTAQAVKEALEMTPKEQIKRMRSMRETLKNYNVYRWSAELLKTIVNLG</sequence>
<keyword evidence="2" id="KW-1133">Transmembrane helix</keyword>
<gene>
    <name evidence="3" type="ORF">A3C26_01385</name>
</gene>
<dbReference type="PANTHER" id="PTHR10788">
    <property type="entry name" value="TREHALOSE-6-PHOSPHATE SYNTHASE"/>
    <property type="match status" value="1"/>
</dbReference>
<proteinExistence type="inferred from homology"/>
<dbReference type="CDD" id="cd03788">
    <property type="entry name" value="GT20_TPS"/>
    <property type="match status" value="1"/>
</dbReference>
<reference evidence="3 4" key="1">
    <citation type="journal article" date="2016" name="Nat. Commun.">
        <title>Thousands of microbial genomes shed light on interconnected biogeochemical processes in an aquifer system.</title>
        <authorList>
            <person name="Anantharaman K."/>
            <person name="Brown C.T."/>
            <person name="Hug L.A."/>
            <person name="Sharon I."/>
            <person name="Castelle C.J."/>
            <person name="Probst A.J."/>
            <person name="Thomas B.C."/>
            <person name="Singh A."/>
            <person name="Wilkins M.J."/>
            <person name="Karaoz U."/>
            <person name="Brodie E.L."/>
            <person name="Williams K.H."/>
            <person name="Hubbard S.S."/>
            <person name="Banfield J.F."/>
        </authorList>
    </citation>
    <scope>NUCLEOTIDE SEQUENCE [LARGE SCALE GENOMIC DNA]</scope>
</reference>
<accession>A0A1F5JCB7</accession>
<evidence type="ECO:0000256" key="2">
    <source>
        <dbReference type="SAM" id="Phobius"/>
    </source>
</evidence>
<comment type="similarity">
    <text evidence="1">Belongs to the glycosyltransferase 20 family.</text>
</comment>
<dbReference type="InterPro" id="IPR001830">
    <property type="entry name" value="Glyco_trans_20"/>
</dbReference>
<dbReference type="EMBL" id="MFCX01000015">
    <property type="protein sequence ID" value="OGE26160.1"/>
    <property type="molecule type" value="Genomic_DNA"/>
</dbReference>
<dbReference type="SUPFAM" id="SSF53756">
    <property type="entry name" value="UDP-Glycosyltransferase/glycogen phosphorylase"/>
    <property type="match status" value="1"/>
</dbReference>
<protein>
    <submittedName>
        <fullName evidence="3">Uncharacterized protein</fullName>
    </submittedName>
</protein>
<dbReference type="AlphaFoldDB" id="A0A1F5JCB7"/>
<dbReference type="Gene3D" id="3.40.50.2000">
    <property type="entry name" value="Glycogen Phosphorylase B"/>
    <property type="match status" value="2"/>
</dbReference>
<name>A0A1F5JCB7_9BACT</name>
<feature type="transmembrane region" description="Helical" evidence="2">
    <location>
        <begin position="6"/>
        <end position="25"/>
    </location>
</feature>
<evidence type="ECO:0000313" key="4">
    <source>
        <dbReference type="Proteomes" id="UP000177042"/>
    </source>
</evidence>
<dbReference type="Gene3D" id="3.30.450.20">
    <property type="entry name" value="PAS domain"/>
    <property type="match status" value="1"/>
</dbReference>
<keyword evidence="2" id="KW-0472">Membrane</keyword>
<dbReference type="Proteomes" id="UP000177042">
    <property type="component" value="Unassembled WGS sequence"/>
</dbReference>
<keyword evidence="2" id="KW-0812">Transmembrane</keyword>
<comment type="caution">
    <text evidence="3">The sequence shown here is derived from an EMBL/GenBank/DDBJ whole genome shotgun (WGS) entry which is preliminary data.</text>
</comment>
<organism evidence="3 4">
    <name type="scientific">Candidatus Daviesbacteria bacterium RIFCSPHIGHO2_02_FULL_39_12</name>
    <dbReference type="NCBI Taxonomy" id="1797770"/>
    <lineage>
        <taxon>Bacteria</taxon>
        <taxon>Candidatus Daviesiibacteriota</taxon>
    </lineage>
</organism>
<dbReference type="GO" id="GO:0005992">
    <property type="term" value="P:trehalose biosynthetic process"/>
    <property type="evidence" value="ECO:0007669"/>
    <property type="project" value="InterPro"/>
</dbReference>
<evidence type="ECO:0000256" key="1">
    <source>
        <dbReference type="ARBA" id="ARBA00008799"/>
    </source>
</evidence>
<dbReference type="GO" id="GO:0003825">
    <property type="term" value="F:alpha,alpha-trehalose-phosphate synthase (UDP-forming) activity"/>
    <property type="evidence" value="ECO:0007669"/>
    <property type="project" value="TreeGrafter"/>
</dbReference>
<evidence type="ECO:0000313" key="3">
    <source>
        <dbReference type="EMBL" id="OGE26160.1"/>
    </source>
</evidence>
<feature type="transmembrane region" description="Helical" evidence="2">
    <location>
        <begin position="167"/>
        <end position="189"/>
    </location>
</feature>
<dbReference type="Pfam" id="PF00982">
    <property type="entry name" value="Glyco_transf_20"/>
    <property type="match status" value="1"/>
</dbReference>
<dbReference type="PANTHER" id="PTHR10788:SF106">
    <property type="entry name" value="BCDNA.GH08860"/>
    <property type="match status" value="1"/>
</dbReference>